<dbReference type="PANTHER" id="PTHR30126:SF98">
    <property type="entry name" value="HTH-TYPE TRANSCRIPTIONAL ACTIVATOR BAUR"/>
    <property type="match status" value="1"/>
</dbReference>
<dbReference type="Gene3D" id="3.40.190.290">
    <property type="match status" value="1"/>
</dbReference>
<accession>A0A242MI90</accession>
<dbReference type="PANTHER" id="PTHR30126">
    <property type="entry name" value="HTH-TYPE TRANSCRIPTIONAL REGULATOR"/>
    <property type="match status" value="1"/>
</dbReference>
<evidence type="ECO:0000256" key="1">
    <source>
        <dbReference type="ARBA" id="ARBA00009437"/>
    </source>
</evidence>
<evidence type="ECO:0000313" key="5">
    <source>
        <dbReference type="EMBL" id="OTP71010.1"/>
    </source>
</evidence>
<keyword evidence="3" id="KW-0804">Transcription</keyword>
<proteinExistence type="inferred from homology"/>
<dbReference type="Proteomes" id="UP000194546">
    <property type="component" value="Unassembled WGS sequence"/>
</dbReference>
<evidence type="ECO:0000256" key="2">
    <source>
        <dbReference type="ARBA" id="ARBA00023015"/>
    </source>
</evidence>
<dbReference type="SUPFAM" id="SSF53850">
    <property type="entry name" value="Periplasmic binding protein-like II"/>
    <property type="match status" value="1"/>
</dbReference>
<dbReference type="AlphaFoldDB" id="A0A242MI90"/>
<evidence type="ECO:0000313" key="6">
    <source>
        <dbReference type="Proteomes" id="UP000194546"/>
    </source>
</evidence>
<reference evidence="5 6" key="1">
    <citation type="submission" date="2017-03" db="EMBL/GenBank/DDBJ databases">
        <title>Genome analysis of strain PAMC 26510.</title>
        <authorList>
            <person name="Oh H.-M."/>
            <person name="Yang J.-A."/>
        </authorList>
    </citation>
    <scope>NUCLEOTIDE SEQUENCE [LARGE SCALE GENOMIC DNA]</scope>
    <source>
        <strain evidence="5 6">PAMC 26510</strain>
    </source>
</reference>
<name>A0A242MI90_CABSO</name>
<gene>
    <name evidence="5" type="ORF">PAMC26510_24180</name>
</gene>
<dbReference type="GO" id="GO:0006355">
    <property type="term" value="P:regulation of DNA-templated transcription"/>
    <property type="evidence" value="ECO:0007669"/>
    <property type="project" value="TreeGrafter"/>
</dbReference>
<comment type="similarity">
    <text evidence="1">Belongs to the LysR transcriptional regulatory family.</text>
</comment>
<dbReference type="CDD" id="cd05466">
    <property type="entry name" value="PBP2_LTTR_substrate"/>
    <property type="match status" value="1"/>
</dbReference>
<evidence type="ECO:0000259" key="4">
    <source>
        <dbReference type="Pfam" id="PF03466"/>
    </source>
</evidence>
<protein>
    <submittedName>
        <fullName evidence="5">Transcriptional regulator GbuR</fullName>
    </submittedName>
</protein>
<dbReference type="InterPro" id="IPR005119">
    <property type="entry name" value="LysR_subst-bd"/>
</dbReference>
<sequence>MEAGALRDELSGVLRLGIVEATLTDKSSPMSEAIRTFGQAAPAVKLRLQIDAPSSLEQHVLDGRLHLALGPFPAKVPGLEYALLYREEQGLYCSAGHPLFARADARISAVSLSKHRLAARGYLGARELRLLHMTEAAASVDNVEGRAMLILSGNFIGFLPPHYAQPWVHNGTLARIDSRHYATHLDFYLITKKGADAVRVVQAFLSHVSNANRPAR</sequence>
<organism evidence="5 6">
    <name type="scientific">Caballeronia sordidicola</name>
    <name type="common">Burkholderia sordidicola</name>
    <dbReference type="NCBI Taxonomy" id="196367"/>
    <lineage>
        <taxon>Bacteria</taxon>
        <taxon>Pseudomonadati</taxon>
        <taxon>Pseudomonadota</taxon>
        <taxon>Betaproteobacteria</taxon>
        <taxon>Burkholderiales</taxon>
        <taxon>Burkholderiaceae</taxon>
        <taxon>Caballeronia</taxon>
    </lineage>
</organism>
<feature type="domain" description="LysR substrate-binding" evidence="4">
    <location>
        <begin position="8"/>
        <end position="209"/>
    </location>
</feature>
<evidence type="ECO:0000256" key="3">
    <source>
        <dbReference type="ARBA" id="ARBA00023163"/>
    </source>
</evidence>
<dbReference type="RefSeq" id="WP_256927866.1">
    <property type="nucleotide sequence ID" value="NZ_NBTY01000131.1"/>
</dbReference>
<dbReference type="GO" id="GO:0000976">
    <property type="term" value="F:transcription cis-regulatory region binding"/>
    <property type="evidence" value="ECO:0007669"/>
    <property type="project" value="TreeGrafter"/>
</dbReference>
<dbReference type="EMBL" id="NBTY01000131">
    <property type="protein sequence ID" value="OTP71010.1"/>
    <property type="molecule type" value="Genomic_DNA"/>
</dbReference>
<comment type="caution">
    <text evidence="5">The sequence shown here is derived from an EMBL/GenBank/DDBJ whole genome shotgun (WGS) entry which is preliminary data.</text>
</comment>
<dbReference type="Pfam" id="PF03466">
    <property type="entry name" value="LysR_substrate"/>
    <property type="match status" value="1"/>
</dbReference>
<keyword evidence="2" id="KW-0805">Transcription regulation</keyword>